<name>A0A2N0RGW9_9GLOM</name>
<evidence type="ECO:0000313" key="2">
    <source>
        <dbReference type="EMBL" id="PKC62532.1"/>
    </source>
</evidence>
<reference evidence="2 3" key="1">
    <citation type="submission" date="2017-10" db="EMBL/GenBank/DDBJ databases">
        <title>Extensive intraspecific genome diversity in a model arbuscular mycorrhizal fungus.</title>
        <authorList>
            <person name="Chen E.C.H."/>
            <person name="Morin E."/>
            <person name="Baudet D."/>
            <person name="Noel J."/>
            <person name="Ndikumana S."/>
            <person name="Charron P."/>
            <person name="St-Onge C."/>
            <person name="Giorgi J."/>
            <person name="Grigoriev I.V."/>
            <person name="Roux C."/>
            <person name="Martin F.M."/>
            <person name="Corradi N."/>
        </authorList>
    </citation>
    <scope>NUCLEOTIDE SEQUENCE [LARGE SCALE GENOMIC DNA]</scope>
    <source>
        <strain evidence="2 3">A1</strain>
    </source>
</reference>
<accession>A0A2N0RGW9</accession>
<keyword evidence="1" id="KW-0472">Membrane</keyword>
<dbReference type="AlphaFoldDB" id="A0A2N0RGW9"/>
<reference evidence="2 3" key="2">
    <citation type="submission" date="2017-10" db="EMBL/GenBank/DDBJ databases">
        <title>Genome analyses suggest a sexual origin of heterokaryosis in a supposedly ancient asexual fungus.</title>
        <authorList>
            <person name="Corradi N."/>
            <person name="Sedzielewska K."/>
            <person name="Noel J."/>
            <person name="Charron P."/>
            <person name="Farinelli L."/>
            <person name="Marton T."/>
            <person name="Kruger M."/>
            <person name="Pelin A."/>
            <person name="Brachmann A."/>
            <person name="Corradi N."/>
        </authorList>
    </citation>
    <scope>NUCLEOTIDE SEQUENCE [LARGE SCALE GENOMIC DNA]</scope>
    <source>
        <strain evidence="2 3">A1</strain>
    </source>
</reference>
<keyword evidence="1" id="KW-1133">Transmembrane helix</keyword>
<gene>
    <name evidence="2" type="ORF">RhiirA1_538436</name>
</gene>
<evidence type="ECO:0000256" key="1">
    <source>
        <dbReference type="SAM" id="Phobius"/>
    </source>
</evidence>
<dbReference type="Proteomes" id="UP000232688">
    <property type="component" value="Unassembled WGS sequence"/>
</dbReference>
<comment type="caution">
    <text evidence="2">The sequence shown here is derived from an EMBL/GenBank/DDBJ whole genome shotgun (WGS) entry which is preliminary data.</text>
</comment>
<dbReference type="VEuPathDB" id="FungiDB:RhiirA1_538436"/>
<proteinExistence type="predicted"/>
<feature type="transmembrane region" description="Helical" evidence="1">
    <location>
        <begin position="16"/>
        <end position="34"/>
    </location>
</feature>
<sequence length="106" mass="12801">MLRVKVVRASSIQAKFFYPNMTTGCFVLSFYMFLPLDNRKLLDKNYDQTFGLCYQTNNTNRTLEFRFLDEKLRTGLWNYVSCWTNNMNRTLEFRFLNENYEPDFGI</sequence>
<organism evidence="2 3">
    <name type="scientific">Rhizophagus irregularis</name>
    <dbReference type="NCBI Taxonomy" id="588596"/>
    <lineage>
        <taxon>Eukaryota</taxon>
        <taxon>Fungi</taxon>
        <taxon>Fungi incertae sedis</taxon>
        <taxon>Mucoromycota</taxon>
        <taxon>Glomeromycotina</taxon>
        <taxon>Glomeromycetes</taxon>
        <taxon>Glomerales</taxon>
        <taxon>Glomeraceae</taxon>
        <taxon>Rhizophagus</taxon>
    </lineage>
</organism>
<evidence type="ECO:0000313" key="3">
    <source>
        <dbReference type="Proteomes" id="UP000232688"/>
    </source>
</evidence>
<keyword evidence="1" id="KW-0812">Transmembrane</keyword>
<protein>
    <submittedName>
        <fullName evidence="2">Uncharacterized protein</fullName>
    </submittedName>
</protein>
<dbReference type="EMBL" id="LLXH01000847">
    <property type="protein sequence ID" value="PKC62532.1"/>
    <property type="molecule type" value="Genomic_DNA"/>
</dbReference>